<gene>
    <name evidence="2" type="ORF">GALL_237990</name>
</gene>
<protein>
    <submittedName>
        <fullName evidence="2">Uncharacterized protein</fullName>
    </submittedName>
</protein>
<feature type="transmembrane region" description="Helical" evidence="1">
    <location>
        <begin position="22"/>
        <end position="43"/>
    </location>
</feature>
<keyword evidence="1" id="KW-0472">Membrane</keyword>
<sequence length="44" mass="4791">MGTGIVLVLLAQFPLDFSGRMALVYGLYWTDAAFFLLFTGLSAC</sequence>
<name>A0A1J5RET5_9ZZZZ</name>
<accession>A0A1J5RET5</accession>
<comment type="caution">
    <text evidence="2">The sequence shown here is derived from an EMBL/GenBank/DDBJ whole genome shotgun (WGS) entry which is preliminary data.</text>
</comment>
<keyword evidence="1" id="KW-1133">Transmembrane helix</keyword>
<dbReference type="EMBL" id="MLJW01000190">
    <property type="protein sequence ID" value="OIQ94273.1"/>
    <property type="molecule type" value="Genomic_DNA"/>
</dbReference>
<evidence type="ECO:0000256" key="1">
    <source>
        <dbReference type="SAM" id="Phobius"/>
    </source>
</evidence>
<proteinExistence type="predicted"/>
<evidence type="ECO:0000313" key="2">
    <source>
        <dbReference type="EMBL" id="OIQ94273.1"/>
    </source>
</evidence>
<organism evidence="2">
    <name type="scientific">mine drainage metagenome</name>
    <dbReference type="NCBI Taxonomy" id="410659"/>
    <lineage>
        <taxon>unclassified sequences</taxon>
        <taxon>metagenomes</taxon>
        <taxon>ecological metagenomes</taxon>
    </lineage>
</organism>
<keyword evidence="1" id="KW-0812">Transmembrane</keyword>
<dbReference type="AlphaFoldDB" id="A0A1J5RET5"/>
<reference evidence="2" key="1">
    <citation type="submission" date="2016-10" db="EMBL/GenBank/DDBJ databases">
        <title>Sequence of Gallionella enrichment culture.</title>
        <authorList>
            <person name="Poehlein A."/>
            <person name="Muehling M."/>
            <person name="Daniel R."/>
        </authorList>
    </citation>
    <scope>NUCLEOTIDE SEQUENCE</scope>
</reference>